<dbReference type="InterPro" id="IPR032151">
    <property type="entry name" value="CFAP61_N"/>
</dbReference>
<protein>
    <submittedName>
        <fullName evidence="4">Cilia- and flagella-associated protein 61-like</fullName>
    </submittedName>
</protein>
<accession>A0ABM3LT97</accession>
<dbReference type="InterPro" id="IPR036188">
    <property type="entry name" value="FAD/NAD-bd_sf"/>
</dbReference>
<dbReference type="SUPFAM" id="SSF51905">
    <property type="entry name" value="FAD/NAD(P)-binding domain"/>
    <property type="match status" value="1"/>
</dbReference>
<feature type="domain" description="CFAP61 dimerisation" evidence="2">
    <location>
        <begin position="1116"/>
        <end position="1230"/>
    </location>
</feature>
<dbReference type="GeneID" id="112054212"/>
<name>A0ABM3LT97_BICAN</name>
<dbReference type="PANTHER" id="PTHR21178:SF8">
    <property type="entry name" value="CILIA- AND FLAGELLA-ASSOCIATED PROTEIN 61"/>
    <property type="match status" value="1"/>
</dbReference>
<reference evidence="4" key="1">
    <citation type="submission" date="2025-08" db="UniProtKB">
        <authorList>
            <consortium name="RefSeq"/>
        </authorList>
    </citation>
    <scope>IDENTIFICATION</scope>
</reference>
<feature type="domain" description="Cilia- and flagella-associated protein 61 N-terminal" evidence="1">
    <location>
        <begin position="14"/>
        <end position="273"/>
    </location>
</feature>
<dbReference type="Proteomes" id="UP001652582">
    <property type="component" value="Chromosome 16"/>
</dbReference>
<dbReference type="InterPro" id="IPR038884">
    <property type="entry name" value="CFAP61"/>
</dbReference>
<dbReference type="Pfam" id="PF23150">
    <property type="entry name" value="CFAP61_dimer"/>
    <property type="match status" value="1"/>
</dbReference>
<gene>
    <name evidence="4" type="primary">LOC112054212</name>
</gene>
<dbReference type="Pfam" id="PF16092">
    <property type="entry name" value="CFAP61_N"/>
    <property type="match status" value="1"/>
</dbReference>
<evidence type="ECO:0000259" key="2">
    <source>
        <dbReference type="Pfam" id="PF23150"/>
    </source>
</evidence>
<dbReference type="InterPro" id="IPR056299">
    <property type="entry name" value="CFAP61_dimer"/>
</dbReference>
<dbReference type="Gene3D" id="3.50.50.60">
    <property type="entry name" value="FAD/NAD(P)-binding domain"/>
    <property type="match status" value="2"/>
</dbReference>
<evidence type="ECO:0000313" key="4">
    <source>
        <dbReference type="RefSeq" id="XP_052742292.1"/>
    </source>
</evidence>
<dbReference type="PANTHER" id="PTHR21178">
    <property type="entry name" value="CILIA- AND FLAGELLA-ASSOCIATED PROTEIN 61"/>
    <property type="match status" value="1"/>
</dbReference>
<proteinExistence type="predicted"/>
<sequence>MVSRAKAVPLGRLRLACVEDASVVYPLVTESMAKNFRINNVSDIGYLFETSVLSICHLDRNETVVGCLVLKDYPLIPAVYPGAWEDFIMTKYRTTELNSRNSLFIHLLCWNSSYGRDVVDAMMKSVFMHDHYLQYIAMVKCLINSTLLMPGQARSEASFKRIQVLERGMLGDQLPSLWLAERKEVCPKLKIRRAVEEDNDDLLPIIDRQSKLLRELYGDFYISELIARHPESERVQLVCEHKELAVGVMILNTQINYEALEESFELSPFAGLRHIDMPPRPNVHDSNTSLFVGATTESQEESNADLPEPNYGKYQASLLPEEVPFKDIRKEADKSKQKLVDGSCQLDIMQLLEEEEEEFEYDIVNIDTDLLKLPRFSDESEPKQRKDSIVDTYKHFAKDKSKALTNAAYVGTSLKPPEPNRYSGRPNAFLLEVFAMHPEYDERYGFEMLEAAYELFPDRDYCIVCLPYSNACFPLLEHFTLVTPFNFRMRFMNYSLYVAHVNSIRGDPSVRPAEYYDIPNLNKVLDHAPRKQDLMGLFERSLQSLTLSSYVLLNENQPIGLVILGPLEDGTSIRTQYDLEPEARRAGTDASILACVMSPMMESHARWYLRDVLRHTKYCSLFWVCRLFAKGDASPVRNLMSLASYMNPVRPRRVVATMSGGKYHDKMFKNIATPFALWVLERPLTSMPKVEVNSSIVVVGASRTGLAFLESLILGPTSEYLTFTNITLVSEHGLPTTTDCLRAAEVCVPRDGRYTDRYIKSVPFHYYIDIMTAVMVQIDRKKKCIYLKGDGVKFYDELVLTCGHQFQHPEYLKDLIVLAKEVEKGKPCVRRLMDDPAYLPDSLPLQPELPNNVMLINSPYQANKCFRKLLHMIAETDNTTESLSNKKPVIVYGDCIEAYSCIAGLLELGLTGDTIAFVEPFPPEDSTALRVNCFNDETIDERVQKKLEKLDIRIYRQCYFHGWSEKRGSIEHIQLMSPLHAIHVPCFAMFYFGIKAIDLNAFKAINESGLVYDGGLVVGPMFDTNDPHVFAAGSCVRYSRRLHARHFEHKYYCPEDVGDALGKLFWSKLDPFMSGRTDIEESNIFFYSFQESHGSVGSTSRLSTGGMKSRWQPVTKFEAPIVQLATLPGPVYYMTLRRPGRDVPMAVRSLLPQQGHTLVTNKKHNYFKLRINTLHCIESFTCLSKKQFSCDVLTQLYGKHEAYFNNLLVRYNMNFIDDLFDYFTKPWTTVFYQEPFANMMNDVYVHVGNTVYDVVRTKYNEFYEGIKQSLMGELSALEFNESTCKECGQSEVLRHDADTFWKVVGGERILFKHLTRYLQKYASANPHYAVPNMQYISMK</sequence>
<keyword evidence="3" id="KW-1185">Reference proteome</keyword>
<organism evidence="3 4">
    <name type="scientific">Bicyclus anynana</name>
    <name type="common">Squinting bush brown butterfly</name>
    <dbReference type="NCBI Taxonomy" id="110368"/>
    <lineage>
        <taxon>Eukaryota</taxon>
        <taxon>Metazoa</taxon>
        <taxon>Ecdysozoa</taxon>
        <taxon>Arthropoda</taxon>
        <taxon>Hexapoda</taxon>
        <taxon>Insecta</taxon>
        <taxon>Pterygota</taxon>
        <taxon>Neoptera</taxon>
        <taxon>Endopterygota</taxon>
        <taxon>Lepidoptera</taxon>
        <taxon>Glossata</taxon>
        <taxon>Ditrysia</taxon>
        <taxon>Papilionoidea</taxon>
        <taxon>Nymphalidae</taxon>
        <taxon>Satyrinae</taxon>
        <taxon>Satyrini</taxon>
        <taxon>Mycalesina</taxon>
        <taxon>Bicyclus</taxon>
    </lineage>
</organism>
<evidence type="ECO:0000313" key="3">
    <source>
        <dbReference type="Proteomes" id="UP001652582"/>
    </source>
</evidence>
<evidence type="ECO:0000259" key="1">
    <source>
        <dbReference type="Pfam" id="PF16092"/>
    </source>
</evidence>
<dbReference type="RefSeq" id="XP_052742292.1">
    <property type="nucleotide sequence ID" value="XM_052886332.1"/>
</dbReference>